<name>A0A3Q9MXN8_SALET</name>
<protein>
    <recommendedName>
        <fullName evidence="4">Pilus assembly protein PilV</fullName>
    </recommendedName>
</protein>
<evidence type="ECO:0000256" key="1">
    <source>
        <dbReference type="SAM" id="MobiDB-lite"/>
    </source>
</evidence>
<gene>
    <name evidence="3" type="ORF">EL007_24265</name>
    <name evidence="2" type="ORF">ELZ88_24695</name>
</gene>
<sequence length="66" mass="6977">MSPSGCQWIEAPNAFSSFPRGGGSDESHEKTASCPANFVMTGTRMYGVAPDVDDEHVDAYCCPFGG</sequence>
<dbReference type="EMBL" id="CP034710">
    <property type="protein sequence ID" value="AZT39769.1"/>
    <property type="molecule type" value="Genomic_DNA"/>
</dbReference>
<organism evidence="3">
    <name type="scientific">Salmonella enterica subsp. enterica serovar Karamoja</name>
    <dbReference type="NCBI Taxonomy" id="2500153"/>
    <lineage>
        <taxon>Bacteria</taxon>
        <taxon>Pseudomonadati</taxon>
        <taxon>Pseudomonadota</taxon>
        <taxon>Gammaproteobacteria</taxon>
        <taxon>Enterobacterales</taxon>
        <taxon>Enterobacteriaceae</taxon>
        <taxon>Salmonella</taxon>
    </lineage>
</organism>
<evidence type="ECO:0000313" key="2">
    <source>
        <dbReference type="EMBL" id="AZT39769.1"/>
    </source>
</evidence>
<geneLocation type="plasmid" evidence="2">
    <name>pRSE21</name>
</geneLocation>
<geneLocation type="plasmid" evidence="3">
    <name>pRSE40</name>
</geneLocation>
<proteinExistence type="predicted"/>
<evidence type="ECO:0000313" key="3">
    <source>
        <dbReference type="EMBL" id="AZT44481.1"/>
    </source>
</evidence>
<dbReference type="EMBL" id="CP034699">
    <property type="protein sequence ID" value="AZT44481.1"/>
    <property type="molecule type" value="Genomic_DNA"/>
</dbReference>
<keyword evidence="3" id="KW-0614">Plasmid</keyword>
<feature type="region of interest" description="Disordered" evidence="1">
    <location>
        <begin position="12"/>
        <end position="31"/>
    </location>
</feature>
<dbReference type="AlphaFoldDB" id="A0A3Q9MXN8"/>
<reference evidence="3" key="1">
    <citation type="submission" date="2018-12" db="EMBL/GenBank/DDBJ databases">
        <title>Complete genome sequences of twenty non-typhoidal Salmonella isolates from Rwanda.</title>
        <authorList>
            <person name="Byukusenge M."/>
            <person name="Li L."/>
            <person name="Subhashinie K."/>
            <person name="Nzayirambaho M."/>
            <person name="Kuchipudi S.V."/>
            <person name="Jayarao B.M."/>
        </authorList>
    </citation>
    <scope>NUCLEOTIDE SEQUENCE</scope>
    <source>
        <strain evidence="2">RSE21</strain>
        <strain evidence="3">RSE40</strain>
        <plasmid evidence="2">pRSE21</plasmid>
        <plasmid evidence="3">pRSE40</plasmid>
    </source>
</reference>
<accession>A0A3Q9MXN8</accession>
<evidence type="ECO:0008006" key="4">
    <source>
        <dbReference type="Google" id="ProtNLM"/>
    </source>
</evidence>